<feature type="compositionally biased region" description="Basic and acidic residues" evidence="1">
    <location>
        <begin position="84"/>
        <end position="105"/>
    </location>
</feature>
<keyword evidence="4" id="KW-1185">Reference proteome</keyword>
<dbReference type="Proteomes" id="UP001188597">
    <property type="component" value="Unassembled WGS sequence"/>
</dbReference>
<evidence type="ECO:0000313" key="3">
    <source>
        <dbReference type="EMBL" id="KAK3014429.1"/>
    </source>
</evidence>
<proteinExistence type="predicted"/>
<feature type="domain" description="Reverse transcriptase Ty1/copia-type" evidence="2">
    <location>
        <begin position="223"/>
        <end position="287"/>
    </location>
</feature>
<evidence type="ECO:0000259" key="2">
    <source>
        <dbReference type="Pfam" id="PF07727"/>
    </source>
</evidence>
<accession>A0AA89ARU1</accession>
<protein>
    <recommendedName>
        <fullName evidence="2">Reverse transcriptase Ty1/copia-type domain-containing protein</fullName>
    </recommendedName>
</protein>
<sequence>MESHISRTYLFLRTAKAIWDAATKNYSDLENASQLQRIIPLLTSLVEIRETTREDDVRGAVTAVNRATPGTLAGIFTELESGRTIDSARGETLDEDKPWDTHEPEPSPQTNLPNVEFEPIMPLSEQKKILETRENSRPLIVYSCRKQPLNGDKPDSLQGQESEPIPSPDDHAHHDGTDHCIQKGAENLTEDVDLELPTANCQLLLGKEPEHVLSILYPRDYRGELDTLKLYLASEFELKDLGALRYFLGMEVARSKSGITVSQRTYELDLLQDTGMLGCRPVETPMEPKAKMDIEGGKDVDREQYQRLMGKLIYLSHTRPAIAFAVSVINQFMHSPKKKHLDAVYGVLRYLKGTPGKGLFFKRGDDRMVEIYTDADWAGSSVD</sequence>
<evidence type="ECO:0000256" key="1">
    <source>
        <dbReference type="SAM" id="MobiDB-lite"/>
    </source>
</evidence>
<feature type="compositionally biased region" description="Basic and acidic residues" evidence="1">
    <location>
        <begin position="168"/>
        <end position="179"/>
    </location>
</feature>
<dbReference type="PANTHER" id="PTHR11439:SF463">
    <property type="entry name" value="REVERSE TRANSCRIPTASE TY1_COPIA-TYPE DOMAIN-CONTAINING PROTEIN"/>
    <property type="match status" value="1"/>
</dbReference>
<gene>
    <name evidence="3" type="ORF">RJ639_008172</name>
</gene>
<feature type="region of interest" description="Disordered" evidence="1">
    <location>
        <begin position="84"/>
        <end position="117"/>
    </location>
</feature>
<evidence type="ECO:0000313" key="4">
    <source>
        <dbReference type="Proteomes" id="UP001188597"/>
    </source>
</evidence>
<dbReference type="InterPro" id="IPR013103">
    <property type="entry name" value="RVT_2"/>
</dbReference>
<name>A0AA89ARU1_9ASTE</name>
<dbReference type="Pfam" id="PF07727">
    <property type="entry name" value="RVT_2"/>
    <property type="match status" value="1"/>
</dbReference>
<dbReference type="AlphaFoldDB" id="A0AA89ARU1"/>
<organism evidence="3 4">
    <name type="scientific">Escallonia herrerae</name>
    <dbReference type="NCBI Taxonomy" id="1293975"/>
    <lineage>
        <taxon>Eukaryota</taxon>
        <taxon>Viridiplantae</taxon>
        <taxon>Streptophyta</taxon>
        <taxon>Embryophyta</taxon>
        <taxon>Tracheophyta</taxon>
        <taxon>Spermatophyta</taxon>
        <taxon>Magnoliopsida</taxon>
        <taxon>eudicotyledons</taxon>
        <taxon>Gunneridae</taxon>
        <taxon>Pentapetalae</taxon>
        <taxon>asterids</taxon>
        <taxon>campanulids</taxon>
        <taxon>Escalloniales</taxon>
        <taxon>Escalloniaceae</taxon>
        <taxon>Escallonia</taxon>
    </lineage>
</organism>
<dbReference type="PANTHER" id="PTHR11439">
    <property type="entry name" value="GAG-POL-RELATED RETROTRANSPOSON"/>
    <property type="match status" value="1"/>
</dbReference>
<reference evidence="3" key="1">
    <citation type="submission" date="2022-12" db="EMBL/GenBank/DDBJ databases">
        <title>Draft genome assemblies for two species of Escallonia (Escalloniales).</title>
        <authorList>
            <person name="Chanderbali A."/>
            <person name="Dervinis C."/>
            <person name="Anghel I."/>
            <person name="Soltis D."/>
            <person name="Soltis P."/>
            <person name="Zapata F."/>
        </authorList>
    </citation>
    <scope>NUCLEOTIDE SEQUENCE</scope>
    <source>
        <strain evidence="3">UCBG64.0493</strain>
        <tissue evidence="3">Leaf</tissue>
    </source>
</reference>
<dbReference type="EMBL" id="JAVXUP010001221">
    <property type="protein sequence ID" value="KAK3014429.1"/>
    <property type="molecule type" value="Genomic_DNA"/>
</dbReference>
<feature type="region of interest" description="Disordered" evidence="1">
    <location>
        <begin position="144"/>
        <end position="179"/>
    </location>
</feature>
<dbReference type="SUPFAM" id="SSF56672">
    <property type="entry name" value="DNA/RNA polymerases"/>
    <property type="match status" value="1"/>
</dbReference>
<comment type="caution">
    <text evidence="3">The sequence shown here is derived from an EMBL/GenBank/DDBJ whole genome shotgun (WGS) entry which is preliminary data.</text>
</comment>
<dbReference type="InterPro" id="IPR043502">
    <property type="entry name" value="DNA/RNA_pol_sf"/>
</dbReference>